<evidence type="ECO:0000256" key="6">
    <source>
        <dbReference type="ARBA" id="ARBA00022989"/>
    </source>
</evidence>
<dbReference type="GO" id="GO:0030001">
    <property type="term" value="P:metal ion transport"/>
    <property type="evidence" value="ECO:0007669"/>
    <property type="project" value="UniProtKB-ARBA"/>
</dbReference>
<feature type="transmembrane region" description="Helical" evidence="9">
    <location>
        <begin position="414"/>
        <end position="435"/>
    </location>
</feature>
<keyword evidence="6 9" id="KW-1133">Transmembrane helix</keyword>
<evidence type="ECO:0000256" key="5">
    <source>
        <dbReference type="ARBA" id="ARBA00022692"/>
    </source>
</evidence>
<keyword evidence="8 9" id="KW-0472">Membrane</keyword>
<keyword evidence="3" id="KW-0813">Transport</keyword>
<comment type="subcellular location">
    <subcellularLocation>
        <location evidence="1">Cell membrane</location>
        <topology evidence="1">Multi-pass membrane protein</topology>
    </subcellularLocation>
</comment>
<proteinExistence type="inferred from homology"/>
<feature type="transmembrane region" description="Helical" evidence="9">
    <location>
        <begin position="281"/>
        <end position="306"/>
    </location>
</feature>
<organism evidence="10 11">
    <name type="scientific">Candidatus Nitrosocosmicus arcticus</name>
    <dbReference type="NCBI Taxonomy" id="2035267"/>
    <lineage>
        <taxon>Archaea</taxon>
        <taxon>Nitrososphaerota</taxon>
        <taxon>Nitrososphaeria</taxon>
        <taxon>Nitrososphaerales</taxon>
        <taxon>Nitrososphaeraceae</taxon>
        <taxon>Candidatus Nitrosocosmicus</taxon>
    </lineage>
</organism>
<evidence type="ECO:0000313" key="10">
    <source>
        <dbReference type="EMBL" id="TVP41278.1"/>
    </source>
</evidence>
<evidence type="ECO:0000256" key="4">
    <source>
        <dbReference type="ARBA" id="ARBA00022475"/>
    </source>
</evidence>
<dbReference type="AlphaFoldDB" id="A0A557SXE2"/>
<gene>
    <name evidence="10" type="ORF">NARC_40241</name>
</gene>
<comment type="caution">
    <text evidence="10">The sequence shown here is derived from an EMBL/GenBank/DDBJ whole genome shotgun (WGS) entry which is preliminary data.</text>
</comment>
<dbReference type="EMBL" id="VOAH01000004">
    <property type="protein sequence ID" value="TVP41278.1"/>
    <property type="molecule type" value="Genomic_DNA"/>
</dbReference>
<evidence type="ECO:0000256" key="8">
    <source>
        <dbReference type="ARBA" id="ARBA00023136"/>
    </source>
</evidence>
<comment type="similarity">
    <text evidence="2">Belongs to the TrkH potassium transport family.</text>
</comment>
<name>A0A557SXE2_9ARCH</name>
<evidence type="ECO:0000256" key="9">
    <source>
        <dbReference type="SAM" id="Phobius"/>
    </source>
</evidence>
<feature type="transmembrane region" description="Helical" evidence="9">
    <location>
        <begin position="357"/>
        <end position="378"/>
    </location>
</feature>
<feature type="transmembrane region" description="Helical" evidence="9">
    <location>
        <begin position="132"/>
        <end position="154"/>
    </location>
</feature>
<sequence length="442" mass="49351">MFVTGFVLNAYGEKTPMNLRQASILMVSSFILLSFFGSIPYMYVNPFYKDIDPFSLVVKSFFESASGFTTTGLSQLLHPEDLPKSFDFYRSFTQWIGGLSFVYLIMAFFYPEKKLAHMQRMIGGVGLMLKQLLLTIAGIFTIYTVILTTLLYLFGYESTIYNLSLIFSAITGGGFIPTSTALNLQDTAQMLILISGMIISALPFAFHYAIFSKEMHTTKMRPEIYTYVAIIAVSIIVFYFLIASTDFASKPMFAMFHVVSASTNTGFQLIEMSVLSDEGKILLIIIMLIGGTAFSMAGGIKVGRILQIVQKVTKKKFVADDSTKSISGVSSRYNNQATNRHEPKSEKIKEEKTFREALLIIVLFIIVSFATAIILWVVEEKGFLNSLFESVSALTTTGITTGITSPNMSNISQISLIFNMIAGRFEIIAIVYFFLEISKRKH</sequence>
<feature type="transmembrane region" description="Helical" evidence="9">
    <location>
        <begin position="224"/>
        <end position="242"/>
    </location>
</feature>
<dbReference type="Gene3D" id="1.10.287.70">
    <property type="match status" value="1"/>
</dbReference>
<dbReference type="OrthoDB" id="111943at2157"/>
<feature type="transmembrane region" description="Helical" evidence="9">
    <location>
        <begin position="24"/>
        <end position="44"/>
    </location>
</feature>
<keyword evidence="5 9" id="KW-0812">Transmembrane</keyword>
<dbReference type="GO" id="GO:0005886">
    <property type="term" value="C:plasma membrane"/>
    <property type="evidence" value="ECO:0007669"/>
    <property type="project" value="UniProtKB-SubCell"/>
</dbReference>
<dbReference type="GO" id="GO:0008324">
    <property type="term" value="F:monoatomic cation transmembrane transporter activity"/>
    <property type="evidence" value="ECO:0007669"/>
    <property type="project" value="InterPro"/>
</dbReference>
<keyword evidence="11" id="KW-1185">Reference proteome</keyword>
<dbReference type="InterPro" id="IPR003445">
    <property type="entry name" value="Cat_transpt"/>
</dbReference>
<evidence type="ECO:0000256" key="3">
    <source>
        <dbReference type="ARBA" id="ARBA00022448"/>
    </source>
</evidence>
<evidence type="ECO:0000256" key="7">
    <source>
        <dbReference type="ARBA" id="ARBA00023065"/>
    </source>
</evidence>
<dbReference type="PANTHER" id="PTHR32024:SF2">
    <property type="entry name" value="TRK SYSTEM POTASSIUM UPTAKE PROTEIN TRKG-RELATED"/>
    <property type="match status" value="1"/>
</dbReference>
<protein>
    <submittedName>
        <fullName evidence="10">K+ transport system, membrane component</fullName>
    </submittedName>
</protein>
<evidence type="ECO:0000256" key="1">
    <source>
        <dbReference type="ARBA" id="ARBA00004651"/>
    </source>
</evidence>
<dbReference type="Proteomes" id="UP000315289">
    <property type="component" value="Unassembled WGS sequence"/>
</dbReference>
<reference evidence="10 11" key="1">
    <citation type="journal article" date="2019" name="Front. Microbiol.">
        <title>Ammonia Oxidation by the Arctic Terrestrial Thaumarchaeote Candidatus Nitrosocosmicus arcticus Is Stimulated by Increasing Temperatures.</title>
        <authorList>
            <person name="Alves R.J.E."/>
            <person name="Kerou M."/>
            <person name="Zappe A."/>
            <person name="Bittner R."/>
            <person name="Abby S.S."/>
            <person name="Schmidt H.A."/>
            <person name="Pfeifer K."/>
            <person name="Schleper C."/>
        </authorList>
    </citation>
    <scope>NUCLEOTIDE SEQUENCE [LARGE SCALE GENOMIC DNA]</scope>
    <source>
        <strain evidence="10 11">Kfb</strain>
    </source>
</reference>
<dbReference type="PANTHER" id="PTHR32024">
    <property type="entry name" value="TRK SYSTEM POTASSIUM UPTAKE PROTEIN TRKG-RELATED"/>
    <property type="match status" value="1"/>
</dbReference>
<dbReference type="Pfam" id="PF02386">
    <property type="entry name" value="TrkH"/>
    <property type="match status" value="1"/>
</dbReference>
<keyword evidence="7" id="KW-0406">Ion transport</keyword>
<evidence type="ECO:0000313" key="11">
    <source>
        <dbReference type="Proteomes" id="UP000315289"/>
    </source>
</evidence>
<feature type="transmembrane region" description="Helical" evidence="9">
    <location>
        <begin position="92"/>
        <end position="111"/>
    </location>
</feature>
<accession>A0A557SXE2</accession>
<evidence type="ECO:0000256" key="2">
    <source>
        <dbReference type="ARBA" id="ARBA00009137"/>
    </source>
</evidence>
<feature type="transmembrane region" description="Helical" evidence="9">
    <location>
        <begin position="190"/>
        <end position="212"/>
    </location>
</feature>
<keyword evidence="4" id="KW-1003">Cell membrane</keyword>